<evidence type="ECO:0008006" key="4">
    <source>
        <dbReference type="Google" id="ProtNLM"/>
    </source>
</evidence>
<feature type="transmembrane region" description="Helical" evidence="1">
    <location>
        <begin position="20"/>
        <end position="39"/>
    </location>
</feature>
<name>A0ABU5F3H2_9BACT</name>
<gene>
    <name evidence="2" type="ORF">R5W23_003376</name>
</gene>
<dbReference type="EMBL" id="JAXBLV010000203">
    <property type="protein sequence ID" value="MDY3561946.1"/>
    <property type="molecule type" value="Genomic_DNA"/>
</dbReference>
<evidence type="ECO:0000313" key="2">
    <source>
        <dbReference type="EMBL" id="MDY3561946.1"/>
    </source>
</evidence>
<sequence>MSSDAQNPERRERLRRLAILALKIILPLVLGTGVGVQVAPETVREVEKRIEVPAANPRADEFEYVPTQGWVRDDDAIRANLDPARTLHFDATPAGRAALGDDDVYLWRAVRKAARLSDSAYPNVNQQSVGCCVGCGWKHACDVVQATAIAQGAAFEWKPVSAEVIYAGSRVQVGKGQISGDGSVGAWAAQWCRDFGVVPMEKHGGVDLSIFSPARARQWGQRGAGVPDQLEALAKAHPVKQTALVRSATDVKRALAQGYPIAVCSDQGFTMGRDDQGFARPQGSWSHCMSFIAWRGGSRPGALCLNSWGDAAHTGPVWPPDAPAAAFWVDESVVDRMVRQGDSFALSDVQGFPARRIPIDWFVNRTHRGRDGAGRSALDALAW</sequence>
<keyword evidence="3" id="KW-1185">Reference proteome</keyword>
<dbReference type="Proteomes" id="UP001272242">
    <property type="component" value="Unassembled WGS sequence"/>
</dbReference>
<organism evidence="2 3">
    <name type="scientific">Gemmata algarum</name>
    <dbReference type="NCBI Taxonomy" id="2975278"/>
    <lineage>
        <taxon>Bacteria</taxon>
        <taxon>Pseudomonadati</taxon>
        <taxon>Planctomycetota</taxon>
        <taxon>Planctomycetia</taxon>
        <taxon>Gemmatales</taxon>
        <taxon>Gemmataceae</taxon>
        <taxon>Gemmata</taxon>
    </lineage>
</organism>
<reference evidence="3" key="1">
    <citation type="journal article" date="2023" name="Mar. Drugs">
        <title>Gemmata algarum, a Novel Planctomycete Isolated from an Algal Mat, Displays Antimicrobial Activity.</title>
        <authorList>
            <person name="Kumar G."/>
            <person name="Kallscheuer N."/>
            <person name="Kashif M."/>
            <person name="Ahamad S."/>
            <person name="Jagadeeshwari U."/>
            <person name="Pannikurungottu S."/>
            <person name="Haufschild T."/>
            <person name="Kabuu M."/>
            <person name="Sasikala C."/>
            <person name="Jogler C."/>
            <person name="Ramana C."/>
        </authorList>
    </citation>
    <scope>NUCLEOTIDE SEQUENCE [LARGE SCALE GENOMIC DNA]</scope>
    <source>
        <strain evidence="3">JC673</strain>
    </source>
</reference>
<accession>A0ABU5F3H2</accession>
<evidence type="ECO:0000256" key="1">
    <source>
        <dbReference type="SAM" id="Phobius"/>
    </source>
</evidence>
<keyword evidence="1" id="KW-1133">Transmembrane helix</keyword>
<protein>
    <recommendedName>
        <fullName evidence="4">Peptidase C1A papain C-terminal domain-containing protein</fullName>
    </recommendedName>
</protein>
<evidence type="ECO:0000313" key="3">
    <source>
        <dbReference type="Proteomes" id="UP001272242"/>
    </source>
</evidence>
<comment type="caution">
    <text evidence="2">The sequence shown here is derived from an EMBL/GenBank/DDBJ whole genome shotgun (WGS) entry which is preliminary data.</text>
</comment>
<keyword evidence="1" id="KW-0812">Transmembrane</keyword>
<proteinExistence type="predicted"/>
<dbReference type="RefSeq" id="WP_320688286.1">
    <property type="nucleotide sequence ID" value="NZ_JAXBLV010000203.1"/>
</dbReference>
<keyword evidence="1" id="KW-0472">Membrane</keyword>